<dbReference type="EMBL" id="CAJPIN010000031">
    <property type="protein sequence ID" value="CAG2052933.1"/>
    <property type="molecule type" value="Genomic_DNA"/>
</dbReference>
<name>A0ABN7NE97_TIMPD</name>
<feature type="region of interest" description="Disordered" evidence="1">
    <location>
        <begin position="1"/>
        <end position="27"/>
    </location>
</feature>
<reference evidence="2" key="1">
    <citation type="submission" date="2021-03" db="EMBL/GenBank/DDBJ databases">
        <authorList>
            <person name="Tran Van P."/>
        </authorList>
    </citation>
    <scope>NUCLEOTIDE SEQUENCE</scope>
</reference>
<accession>A0ABN7NE97</accession>
<evidence type="ECO:0000313" key="3">
    <source>
        <dbReference type="Proteomes" id="UP001153148"/>
    </source>
</evidence>
<gene>
    <name evidence="2" type="ORF">TPAB3V08_LOCUS39</name>
</gene>
<protein>
    <submittedName>
        <fullName evidence="2">Uncharacterized protein</fullName>
    </submittedName>
</protein>
<dbReference type="Proteomes" id="UP001153148">
    <property type="component" value="Unassembled WGS sequence"/>
</dbReference>
<comment type="caution">
    <text evidence="2">The sequence shown here is derived from an EMBL/GenBank/DDBJ whole genome shotgun (WGS) entry which is preliminary data.</text>
</comment>
<proteinExistence type="predicted"/>
<keyword evidence="3" id="KW-1185">Reference proteome</keyword>
<organism evidence="2 3">
    <name type="scientific">Timema podura</name>
    <name type="common">Walking stick</name>
    <dbReference type="NCBI Taxonomy" id="61482"/>
    <lineage>
        <taxon>Eukaryota</taxon>
        <taxon>Metazoa</taxon>
        <taxon>Ecdysozoa</taxon>
        <taxon>Arthropoda</taxon>
        <taxon>Hexapoda</taxon>
        <taxon>Insecta</taxon>
        <taxon>Pterygota</taxon>
        <taxon>Neoptera</taxon>
        <taxon>Polyneoptera</taxon>
        <taxon>Phasmatodea</taxon>
        <taxon>Timematodea</taxon>
        <taxon>Timematoidea</taxon>
        <taxon>Timematidae</taxon>
        <taxon>Timema</taxon>
    </lineage>
</organism>
<evidence type="ECO:0000256" key="1">
    <source>
        <dbReference type="SAM" id="MobiDB-lite"/>
    </source>
</evidence>
<sequence length="91" mass="9700">MGTKRSLPHSPAIRAKRIFSDHDEQRLPQSTVAVEPPSADGPTATLGLNESVPVKELHHDLVFLGLKGGGQPLHSLAYCSTKGTYIGGLKD</sequence>
<evidence type="ECO:0000313" key="2">
    <source>
        <dbReference type="EMBL" id="CAG2052933.1"/>
    </source>
</evidence>